<dbReference type="EMBL" id="CBSW010000104">
    <property type="protein sequence ID" value="CDG96138.1"/>
    <property type="molecule type" value="Genomic_DNA"/>
</dbReference>
<sequence>MPKQVLRQIPKTTLLKNQLTQDKAPSYQSMQTPQSHKIGKHLQTL</sequence>
<gene>
    <name evidence="2" type="ORF">XBP1_1920002</name>
</gene>
<feature type="region of interest" description="Disordered" evidence="1">
    <location>
        <begin position="1"/>
        <end position="45"/>
    </location>
</feature>
<name>A0A077NCN7_XENBV</name>
<evidence type="ECO:0000256" key="1">
    <source>
        <dbReference type="SAM" id="MobiDB-lite"/>
    </source>
</evidence>
<comment type="caution">
    <text evidence="2">The sequence shown here is derived from an EMBL/GenBank/DDBJ whole genome shotgun (WGS) entry which is preliminary data.</text>
</comment>
<protein>
    <submittedName>
        <fullName evidence="2">Uncharacterized protein</fullName>
    </submittedName>
</protein>
<accession>A0A077NCN7</accession>
<organism evidence="2">
    <name type="scientific">Xenorhabdus bovienii str. puntauvense</name>
    <dbReference type="NCBI Taxonomy" id="1398201"/>
    <lineage>
        <taxon>Bacteria</taxon>
        <taxon>Pseudomonadati</taxon>
        <taxon>Pseudomonadota</taxon>
        <taxon>Gammaproteobacteria</taxon>
        <taxon>Enterobacterales</taxon>
        <taxon>Morganellaceae</taxon>
        <taxon>Xenorhabdus</taxon>
    </lineage>
</organism>
<feature type="compositionally biased region" description="Polar residues" evidence="1">
    <location>
        <begin position="10"/>
        <end position="35"/>
    </location>
</feature>
<proteinExistence type="predicted"/>
<dbReference type="Proteomes" id="UP000028511">
    <property type="component" value="Unassembled WGS sequence"/>
</dbReference>
<reference evidence="2" key="1">
    <citation type="submission" date="2013-07" db="EMBL/GenBank/DDBJ databases">
        <title>Sub-species coevolution in mutualistic symbiosis.</title>
        <authorList>
            <person name="Murfin K."/>
            <person name="Klassen J."/>
            <person name="Lee M."/>
            <person name="Forst S."/>
            <person name="Stock P."/>
            <person name="Goodrich-Blair H."/>
        </authorList>
    </citation>
    <scope>NUCLEOTIDE SEQUENCE [LARGE SCALE GENOMIC DNA]</scope>
    <source>
        <strain evidence="2">Puntauvense</strain>
    </source>
</reference>
<dbReference type="AlphaFoldDB" id="A0A077NCN7"/>
<dbReference type="HOGENOM" id="CLU_3207077_0_0_6"/>
<evidence type="ECO:0000313" key="2">
    <source>
        <dbReference type="EMBL" id="CDG96138.1"/>
    </source>
</evidence>